<organism evidence="1 2">
    <name type="scientific">Panagrolaimus sp. ES5</name>
    <dbReference type="NCBI Taxonomy" id="591445"/>
    <lineage>
        <taxon>Eukaryota</taxon>
        <taxon>Metazoa</taxon>
        <taxon>Ecdysozoa</taxon>
        <taxon>Nematoda</taxon>
        <taxon>Chromadorea</taxon>
        <taxon>Rhabditida</taxon>
        <taxon>Tylenchina</taxon>
        <taxon>Panagrolaimomorpha</taxon>
        <taxon>Panagrolaimoidea</taxon>
        <taxon>Panagrolaimidae</taxon>
        <taxon>Panagrolaimus</taxon>
    </lineage>
</organism>
<accession>A0AC34FJ74</accession>
<name>A0AC34FJ74_9BILA</name>
<evidence type="ECO:0000313" key="2">
    <source>
        <dbReference type="WBParaSite" id="ES5_v2.g17045.t1"/>
    </source>
</evidence>
<proteinExistence type="predicted"/>
<reference evidence="2" key="1">
    <citation type="submission" date="2022-11" db="UniProtKB">
        <authorList>
            <consortium name="WormBaseParasite"/>
        </authorList>
    </citation>
    <scope>IDENTIFICATION</scope>
</reference>
<sequence>MFIFDQMGFFSVIGGAVAAVIVTPGVIVVAPVAAAANGLKYVLGQGDGLKNTTDVLTIPAKVYTQIAD</sequence>
<dbReference type="WBParaSite" id="ES5_v2.g17045.t1">
    <property type="protein sequence ID" value="ES5_v2.g17045.t1"/>
    <property type="gene ID" value="ES5_v2.g17045"/>
</dbReference>
<dbReference type="Proteomes" id="UP000887579">
    <property type="component" value="Unplaced"/>
</dbReference>
<evidence type="ECO:0000313" key="1">
    <source>
        <dbReference type="Proteomes" id="UP000887579"/>
    </source>
</evidence>
<protein>
    <submittedName>
        <fullName evidence="2">Uncharacterized protein</fullName>
    </submittedName>
</protein>